<evidence type="ECO:0000259" key="2">
    <source>
        <dbReference type="Pfam" id="PF03061"/>
    </source>
</evidence>
<feature type="domain" description="Thioesterase" evidence="2">
    <location>
        <begin position="51"/>
        <end position="121"/>
    </location>
</feature>
<evidence type="ECO:0000313" key="3">
    <source>
        <dbReference type="EMBL" id="AMU92744.1"/>
    </source>
</evidence>
<dbReference type="Pfam" id="PF03061">
    <property type="entry name" value="4HBT"/>
    <property type="match status" value="1"/>
</dbReference>
<sequence>MNNVERPAVDGNWERTFVTNTGPWSIGEIWIDRESARYCLLVKPEHCNATGAMHGGAMATFLDGHGMVVISLEEDGSNHTPTISLHVDFLAPPLAGDWLVAHVELIKKTRTMIFTQAIARVGERVMARSHAIYRNN</sequence>
<dbReference type="AlphaFoldDB" id="A0AAC9AZB7"/>
<dbReference type="KEGG" id="smaz:LH19_27300"/>
<geneLocation type="plasmid" evidence="3 4">
    <name>unnamed1</name>
</geneLocation>
<evidence type="ECO:0000256" key="1">
    <source>
        <dbReference type="ARBA" id="ARBA00022801"/>
    </source>
</evidence>
<name>A0AAC9AZB7_SPHMC</name>
<dbReference type="RefSeq" id="WP_054735050.1">
    <property type="nucleotide sequence ID" value="NZ_CP009430.1"/>
</dbReference>
<keyword evidence="1" id="KW-0378">Hydrolase</keyword>
<dbReference type="NCBIfam" id="TIGR00369">
    <property type="entry name" value="unchar_dom_1"/>
    <property type="match status" value="1"/>
</dbReference>
<keyword evidence="3" id="KW-0614">Plasmid</keyword>
<accession>A0AAC9AZB7</accession>
<dbReference type="Proteomes" id="UP000076088">
    <property type="component" value="Plasmid unnamed1"/>
</dbReference>
<dbReference type="SUPFAM" id="SSF54637">
    <property type="entry name" value="Thioesterase/thiol ester dehydrase-isomerase"/>
    <property type="match status" value="1"/>
</dbReference>
<dbReference type="InterPro" id="IPR029069">
    <property type="entry name" value="HotDog_dom_sf"/>
</dbReference>
<reference evidence="3 4" key="2">
    <citation type="journal article" date="2016" name="Genome Announc.">
        <title>Complete Genome Sequence of Sphingopyxis macrogoltabida Strain 203N (NBRC 111659), a Polyethylene Glycol Degrader.</title>
        <authorList>
            <person name="Ohtsubo Y."/>
            <person name="Nonoyama S."/>
            <person name="Nagata Y."/>
            <person name="Numata M."/>
            <person name="Tsuchikane K."/>
            <person name="Hosoyama A."/>
            <person name="Yamazoe A."/>
            <person name="Tsuda M."/>
            <person name="Fujita N."/>
            <person name="Kawai F."/>
        </authorList>
    </citation>
    <scope>NUCLEOTIDE SEQUENCE [LARGE SCALE GENOMIC DNA]</scope>
    <source>
        <strain evidence="3 4">203N</strain>
    </source>
</reference>
<organism evidence="3 4">
    <name type="scientific">Sphingopyxis macrogoltabida</name>
    <name type="common">Sphingomonas macrogoltabidus</name>
    <dbReference type="NCBI Taxonomy" id="33050"/>
    <lineage>
        <taxon>Bacteria</taxon>
        <taxon>Pseudomonadati</taxon>
        <taxon>Pseudomonadota</taxon>
        <taxon>Alphaproteobacteria</taxon>
        <taxon>Sphingomonadales</taxon>
        <taxon>Sphingomonadaceae</taxon>
        <taxon>Sphingopyxis</taxon>
    </lineage>
</organism>
<dbReference type="InterPro" id="IPR006683">
    <property type="entry name" value="Thioestr_dom"/>
</dbReference>
<keyword evidence="4" id="KW-1185">Reference proteome</keyword>
<dbReference type="Gene3D" id="3.10.129.10">
    <property type="entry name" value="Hotdog Thioesterase"/>
    <property type="match status" value="1"/>
</dbReference>
<dbReference type="EMBL" id="CP013345">
    <property type="protein sequence ID" value="AMU92744.1"/>
    <property type="molecule type" value="Genomic_DNA"/>
</dbReference>
<proteinExistence type="predicted"/>
<dbReference type="CDD" id="cd03443">
    <property type="entry name" value="PaaI_thioesterase"/>
    <property type="match status" value="1"/>
</dbReference>
<dbReference type="InterPro" id="IPR003736">
    <property type="entry name" value="PAAI_dom"/>
</dbReference>
<gene>
    <name evidence="3" type="ORF">ATM17_31290</name>
</gene>
<reference evidence="4" key="1">
    <citation type="submission" date="2015-11" db="EMBL/GenBank/DDBJ databases">
        <title>Complete genome sequence of a polyethylene-glycol degrader Sphingopyxis macrogoltabida 203N (NBRC 111659).</title>
        <authorList>
            <person name="Yoshiyuki O."/>
            <person name="Shouta N."/>
            <person name="Nagata Y."/>
            <person name="Numata M."/>
            <person name="Tsuchikane K."/>
            <person name="Hosoyama A."/>
            <person name="Yamazoe A."/>
            <person name="Tsuda M."/>
            <person name="Fujita N."/>
            <person name="Kawai F."/>
        </authorList>
    </citation>
    <scope>NUCLEOTIDE SEQUENCE [LARGE SCALE GENOMIC DNA]</scope>
    <source>
        <strain evidence="4">203N</strain>
        <plasmid evidence="4">unnamed1</plasmid>
    </source>
</reference>
<evidence type="ECO:0000313" key="4">
    <source>
        <dbReference type="Proteomes" id="UP000076088"/>
    </source>
</evidence>
<protein>
    <recommendedName>
        <fullName evidence="2">Thioesterase domain-containing protein</fullName>
    </recommendedName>
</protein>
<dbReference type="GO" id="GO:0016289">
    <property type="term" value="F:acyl-CoA hydrolase activity"/>
    <property type="evidence" value="ECO:0007669"/>
    <property type="project" value="UniProtKB-ARBA"/>
</dbReference>